<reference evidence="1 2" key="1">
    <citation type="submission" date="2015-09" db="EMBL/GenBank/DDBJ databases">
        <title>Draft genome sequence of Kouleothrix aurantiaca JCM 19913.</title>
        <authorList>
            <person name="Hemp J."/>
        </authorList>
    </citation>
    <scope>NUCLEOTIDE SEQUENCE [LARGE SCALE GENOMIC DNA]</scope>
    <source>
        <strain evidence="1 2">COM-B</strain>
    </source>
</reference>
<organism evidence="1 2">
    <name type="scientific">Kouleothrix aurantiaca</name>
    <dbReference type="NCBI Taxonomy" id="186479"/>
    <lineage>
        <taxon>Bacteria</taxon>
        <taxon>Bacillati</taxon>
        <taxon>Chloroflexota</taxon>
        <taxon>Chloroflexia</taxon>
        <taxon>Chloroflexales</taxon>
        <taxon>Roseiflexineae</taxon>
        <taxon>Roseiflexaceae</taxon>
        <taxon>Kouleothrix</taxon>
    </lineage>
</organism>
<keyword evidence="2" id="KW-1185">Reference proteome</keyword>
<dbReference type="Gene3D" id="3.40.50.720">
    <property type="entry name" value="NAD(P)-binding Rossmann-like Domain"/>
    <property type="match status" value="1"/>
</dbReference>
<accession>A0A0P9D0Y1</accession>
<feature type="non-terminal residue" evidence="1">
    <location>
        <position position="1"/>
    </location>
</feature>
<evidence type="ECO:0000313" key="1">
    <source>
        <dbReference type="EMBL" id="KPV45830.1"/>
    </source>
</evidence>
<feature type="non-terminal residue" evidence="1">
    <location>
        <position position="171"/>
    </location>
</feature>
<dbReference type="EMBL" id="LJCR01003702">
    <property type="protein sequence ID" value="KPV45830.1"/>
    <property type="molecule type" value="Genomic_DNA"/>
</dbReference>
<comment type="caution">
    <text evidence="1">The sequence shown here is derived from an EMBL/GenBank/DDBJ whole genome shotgun (WGS) entry which is preliminary data.</text>
</comment>
<gene>
    <name evidence="1" type="ORF">SE17_44000</name>
</gene>
<sequence>AQIEAASGAEIETRDGLAPADYPALKADLTGGQGFDDIVVLDPRSAELVGEAAKLIARRGTFNMVGTEPLDGDPQIDVGRLHYDYTAYVGTNGSDIAASYGEARNRAELRAGGVAVFVGAGGPMGQMHVQRALELSNGPRTVIATDVNDERLATLAQMFTSLAEQRGKHLV</sequence>
<dbReference type="InterPro" id="IPR036291">
    <property type="entry name" value="NAD(P)-bd_dom_sf"/>
</dbReference>
<dbReference type="Proteomes" id="UP000050509">
    <property type="component" value="Unassembled WGS sequence"/>
</dbReference>
<evidence type="ECO:0000313" key="2">
    <source>
        <dbReference type="Proteomes" id="UP000050509"/>
    </source>
</evidence>
<dbReference type="SUPFAM" id="SSF51735">
    <property type="entry name" value="NAD(P)-binding Rossmann-fold domains"/>
    <property type="match status" value="1"/>
</dbReference>
<proteinExistence type="predicted"/>
<name>A0A0P9D0Y1_9CHLR</name>
<protein>
    <submittedName>
        <fullName evidence="1">Alcohol dehydrogenase</fullName>
    </submittedName>
</protein>
<dbReference type="AlphaFoldDB" id="A0A0P9D0Y1"/>